<name>A0ABX1RQY2_9FLAO</name>
<protein>
    <submittedName>
        <fullName evidence="1">Uncharacterized protein</fullName>
    </submittedName>
</protein>
<keyword evidence="2" id="KW-1185">Reference proteome</keyword>
<proteinExistence type="predicted"/>
<dbReference type="Proteomes" id="UP000746690">
    <property type="component" value="Unassembled WGS sequence"/>
</dbReference>
<evidence type="ECO:0000313" key="1">
    <source>
        <dbReference type="EMBL" id="NMH85951.1"/>
    </source>
</evidence>
<comment type="caution">
    <text evidence="1">The sequence shown here is derived from an EMBL/GenBank/DDBJ whole genome shotgun (WGS) entry which is preliminary data.</text>
</comment>
<dbReference type="EMBL" id="JABBHF010000001">
    <property type="protein sequence ID" value="NMH85951.1"/>
    <property type="molecule type" value="Genomic_DNA"/>
</dbReference>
<evidence type="ECO:0000313" key="2">
    <source>
        <dbReference type="Proteomes" id="UP000746690"/>
    </source>
</evidence>
<organism evidence="1 2">
    <name type="scientific">Flavivirga algicola</name>
    <dbReference type="NCBI Taxonomy" id="2729136"/>
    <lineage>
        <taxon>Bacteria</taxon>
        <taxon>Pseudomonadati</taxon>
        <taxon>Bacteroidota</taxon>
        <taxon>Flavobacteriia</taxon>
        <taxon>Flavobacteriales</taxon>
        <taxon>Flavobacteriaceae</taxon>
        <taxon>Flavivirga</taxon>
    </lineage>
</organism>
<dbReference type="RefSeq" id="WP_169668940.1">
    <property type="nucleotide sequence ID" value="NZ_JABBHF010000001.1"/>
</dbReference>
<accession>A0ABX1RQY2</accession>
<sequence length="393" mass="44849">MKLKSNMFRLIPIVFIFYMVLWDLNSYAQCSTIDICIEEIQRLEGAKVNSEQKVLNHFIDKGDDAYDAWRVLYEADPNTNRMSISILEKIEEYLSTTDARVDDVIREIKESGLGFEGWFLQKLTPPKLTLPRPIDELLDNVDYSTTKKKHLEQDLKSSDELAKALGTDEDLLNAWSIFYDIKVSDALRNEVNSLRAMASYVKKIKKENFSFTLESFNRFVKDKLDKSAYVKAILYPIKLYKGIKIPDALLSRVPIVTAKISSSQFSGTGKFGAYEIRIQDGKVQHLVVDSNGKHNWKAFDKGIYDINFVITNDGKLRIGHGHYNLSGESRTVISAGKLIFENGQITEVSNFSGHYMPSIDNLNEVAEVFRQLEITSSDFKVFEKPDSKQTESD</sequence>
<reference evidence="1 2" key="1">
    <citation type="submission" date="2020-04" db="EMBL/GenBank/DDBJ databases">
        <title>A Flavivirga sp. nov.</title>
        <authorList>
            <person name="Sun X."/>
        </authorList>
    </citation>
    <scope>NUCLEOTIDE SEQUENCE [LARGE SCALE GENOMIC DNA]</scope>
    <source>
        <strain evidence="1 2">Y03</strain>
    </source>
</reference>
<gene>
    <name evidence="1" type="ORF">HHX25_00390</name>
</gene>